<name>A0A4U1MNG4_9BACL</name>
<dbReference type="Proteomes" id="UP000310541">
    <property type="component" value="Unassembled WGS sequence"/>
</dbReference>
<organism evidence="5 6">
    <name type="scientific">Guptibacillus hwajinpoensis</name>
    <dbReference type="NCBI Taxonomy" id="208199"/>
    <lineage>
        <taxon>Bacteria</taxon>
        <taxon>Bacillati</taxon>
        <taxon>Bacillota</taxon>
        <taxon>Bacilli</taxon>
        <taxon>Bacillales</taxon>
        <taxon>Guptibacillaceae</taxon>
        <taxon>Guptibacillus</taxon>
    </lineage>
</organism>
<keyword evidence="2" id="KW-0813">Transport</keyword>
<evidence type="ECO:0000256" key="1">
    <source>
        <dbReference type="ARBA" id="ARBA00005695"/>
    </source>
</evidence>
<comment type="caution">
    <text evidence="5">The sequence shown here is derived from an EMBL/GenBank/DDBJ whole genome shotgun (WGS) entry which is preliminary data.</text>
</comment>
<feature type="domain" description="Solute-binding protein family 5" evidence="4">
    <location>
        <begin position="48"/>
        <end position="242"/>
    </location>
</feature>
<dbReference type="RefSeq" id="WP_136946075.1">
    <property type="nucleotide sequence ID" value="NZ_SWFM01000001.1"/>
</dbReference>
<evidence type="ECO:0000313" key="5">
    <source>
        <dbReference type="EMBL" id="TKD72225.1"/>
    </source>
</evidence>
<evidence type="ECO:0000259" key="4">
    <source>
        <dbReference type="Pfam" id="PF00496"/>
    </source>
</evidence>
<reference evidence="5 6" key="1">
    <citation type="submission" date="2019-04" db="EMBL/GenBank/DDBJ databases">
        <title>Genome sequence of Bacillus hwajinpoensis strain Y2.</title>
        <authorList>
            <person name="Fair J.L."/>
            <person name="Maclea K.S."/>
        </authorList>
    </citation>
    <scope>NUCLEOTIDE SEQUENCE [LARGE SCALE GENOMIC DNA]</scope>
    <source>
        <strain evidence="5 6">Y2</strain>
    </source>
</reference>
<dbReference type="Gene3D" id="3.40.190.10">
    <property type="entry name" value="Periplasmic binding protein-like II"/>
    <property type="match status" value="1"/>
</dbReference>
<dbReference type="SUPFAM" id="SSF53850">
    <property type="entry name" value="Periplasmic binding protein-like II"/>
    <property type="match status" value="1"/>
</dbReference>
<sequence length="376" mass="42880">MLDAPGPWGTGPFNLTQGYSSIQNIQAIINKDPFSSTWITQQEERTPLVVLEANRQYWDPSRGPKVSRVVFKNDLSKEDALRLCMTTEGQVDIVTQVKPENAKKVRTSEYAKLVHVDGNKVFVGLFNRFKRDVDFSDDNLRLAFNLAIERETIIQKGFYGYAKSVPALTPQWAVDFPEGLTARGCHANRARNLLKSSGWRQGRKLKVATTIEFQHIATIIASQIQDTLQIGVEVTIYNYHDNLKLRRMLAEKKFVPTWDILLIRSSALFLEGTPAFFHREFFGSDGALRVGPKNEEFDQLFNKMVAQTDQSKLISVAKEIDRYAFKESLGLFICSPQDLYAVNRHVNFLPYRTTFELADTNVTDSHWSRGFQEGNK</sequence>
<dbReference type="PANTHER" id="PTHR30290:SF9">
    <property type="entry name" value="OLIGOPEPTIDE-BINDING PROTEIN APPA"/>
    <property type="match status" value="1"/>
</dbReference>
<proteinExistence type="inferred from homology"/>
<dbReference type="Pfam" id="PF00496">
    <property type="entry name" value="SBP_bac_5"/>
    <property type="match status" value="1"/>
</dbReference>
<protein>
    <submittedName>
        <fullName evidence="5">ABC transporter substrate-binding protein</fullName>
    </submittedName>
</protein>
<gene>
    <name evidence="5" type="ORF">FBF83_05380</name>
</gene>
<accession>A0A4U1MNG4</accession>
<dbReference type="EMBL" id="SWFM01000001">
    <property type="protein sequence ID" value="TKD72225.1"/>
    <property type="molecule type" value="Genomic_DNA"/>
</dbReference>
<dbReference type="InterPro" id="IPR039424">
    <property type="entry name" value="SBP_5"/>
</dbReference>
<evidence type="ECO:0000256" key="2">
    <source>
        <dbReference type="ARBA" id="ARBA00022448"/>
    </source>
</evidence>
<dbReference type="InterPro" id="IPR000914">
    <property type="entry name" value="SBP_5_dom"/>
</dbReference>
<dbReference type="Gene3D" id="3.10.105.10">
    <property type="entry name" value="Dipeptide-binding Protein, Domain 3"/>
    <property type="match status" value="1"/>
</dbReference>
<dbReference type="GO" id="GO:1904680">
    <property type="term" value="F:peptide transmembrane transporter activity"/>
    <property type="evidence" value="ECO:0007669"/>
    <property type="project" value="TreeGrafter"/>
</dbReference>
<dbReference type="GO" id="GO:0015833">
    <property type="term" value="P:peptide transport"/>
    <property type="evidence" value="ECO:0007669"/>
    <property type="project" value="TreeGrafter"/>
</dbReference>
<keyword evidence="3" id="KW-0732">Signal</keyword>
<dbReference type="AlphaFoldDB" id="A0A4U1MNG4"/>
<evidence type="ECO:0000256" key="3">
    <source>
        <dbReference type="ARBA" id="ARBA00022729"/>
    </source>
</evidence>
<comment type="similarity">
    <text evidence="1">Belongs to the bacterial solute-binding protein 5 family.</text>
</comment>
<dbReference type="OrthoDB" id="9796817at2"/>
<evidence type="ECO:0000313" key="6">
    <source>
        <dbReference type="Proteomes" id="UP000310541"/>
    </source>
</evidence>
<dbReference type="PANTHER" id="PTHR30290">
    <property type="entry name" value="PERIPLASMIC BINDING COMPONENT OF ABC TRANSPORTER"/>
    <property type="match status" value="1"/>
</dbReference>